<keyword evidence="2" id="KW-0808">Transferase</keyword>
<dbReference type="RefSeq" id="WP_307205339.1">
    <property type="nucleotide sequence ID" value="NZ_JAUSSU010000006.1"/>
</dbReference>
<protein>
    <submittedName>
        <fullName evidence="2">Light-regulated signal transduction histidine kinase (Bacteriophytochrome)</fullName>
    </submittedName>
</protein>
<sequence length="162" mass="19245">MTIQLAESINHSAQNNHNIISIMAEMIATMENDAKLKKEILFKVDEISMEISRKDKLCYDVVNATRNNGDYYKAKMVWKQFRNRVEHALGELNKRIQWTRYPDEWSETYELLKRRAALHDDEVERLERQELFERLVICGCFLVLVFSFCSFLKHRVVMSPNI</sequence>
<evidence type="ECO:0000313" key="2">
    <source>
        <dbReference type="EMBL" id="MDQ0114039.1"/>
    </source>
</evidence>
<dbReference type="Proteomes" id="UP001229346">
    <property type="component" value="Unassembled WGS sequence"/>
</dbReference>
<proteinExistence type="predicted"/>
<comment type="caution">
    <text evidence="2">The sequence shown here is derived from an EMBL/GenBank/DDBJ whole genome shotgun (WGS) entry which is preliminary data.</text>
</comment>
<evidence type="ECO:0000313" key="3">
    <source>
        <dbReference type="Proteomes" id="UP001229346"/>
    </source>
</evidence>
<evidence type="ECO:0000256" key="1">
    <source>
        <dbReference type="SAM" id="Phobius"/>
    </source>
</evidence>
<dbReference type="GO" id="GO:0016301">
    <property type="term" value="F:kinase activity"/>
    <property type="evidence" value="ECO:0007669"/>
    <property type="project" value="UniProtKB-KW"/>
</dbReference>
<keyword evidence="1" id="KW-0812">Transmembrane</keyword>
<name>A0ABT9U729_PAEHA</name>
<organism evidence="2 3">
    <name type="scientific">Paenibacillus harenae</name>
    <dbReference type="NCBI Taxonomy" id="306543"/>
    <lineage>
        <taxon>Bacteria</taxon>
        <taxon>Bacillati</taxon>
        <taxon>Bacillota</taxon>
        <taxon>Bacilli</taxon>
        <taxon>Bacillales</taxon>
        <taxon>Paenibacillaceae</taxon>
        <taxon>Paenibacillus</taxon>
    </lineage>
</organism>
<reference evidence="2 3" key="1">
    <citation type="submission" date="2023-07" db="EMBL/GenBank/DDBJ databases">
        <title>Sorghum-associated microbial communities from plants grown in Nebraska, USA.</title>
        <authorList>
            <person name="Schachtman D."/>
        </authorList>
    </citation>
    <scope>NUCLEOTIDE SEQUENCE [LARGE SCALE GENOMIC DNA]</scope>
    <source>
        <strain evidence="2 3">CC482</strain>
    </source>
</reference>
<accession>A0ABT9U729</accession>
<gene>
    <name evidence="2" type="ORF">J2T15_003482</name>
</gene>
<keyword evidence="2" id="KW-0418">Kinase</keyword>
<dbReference type="EMBL" id="JAUSSU010000006">
    <property type="protein sequence ID" value="MDQ0114039.1"/>
    <property type="molecule type" value="Genomic_DNA"/>
</dbReference>
<feature type="transmembrane region" description="Helical" evidence="1">
    <location>
        <begin position="135"/>
        <end position="153"/>
    </location>
</feature>
<keyword evidence="1" id="KW-0472">Membrane</keyword>
<keyword evidence="3" id="KW-1185">Reference proteome</keyword>
<keyword evidence="1" id="KW-1133">Transmembrane helix</keyword>